<gene>
    <name evidence="2" type="ORF">K2173_004071</name>
</gene>
<evidence type="ECO:0000313" key="2">
    <source>
        <dbReference type="EMBL" id="KAJ8752435.1"/>
    </source>
</evidence>
<sequence length="330" mass="37563">MVFRMKLLTNMMQTHGGYARFYSSNFDFKKLKPMILKRMQDRAKDYTVKPMVRVANEVLKARMILIQGASTLLEFIPVLRCKFCPEVYVGGERGHLIQNCHGYLRRGNNRVHEWTNGGLHDILVPVETLHLNNMFQKGPKRDQSFGFDRVPAVVELCWQAGAHLDGDTMKVTPNSGSVHRGPNRVEPLSTEDLRLIANETLKAWETLRSGVQKLLLAYPSKVCNYCSEVHVGLSGHKALECGVFKYEGWRGTHLWKRADIDDLVPPKIMWCRRPQDPPVLLHENQKFYGHAPAVVDLCWKAGAVVPTKYYCMIKFNGLSPPVDSSRMLVG</sequence>
<reference evidence="2 3" key="1">
    <citation type="submission" date="2021-09" db="EMBL/GenBank/DDBJ databases">
        <title>Genomic insights and catalytic innovation underlie evolution of tropane alkaloids biosynthesis.</title>
        <authorList>
            <person name="Wang Y.-J."/>
            <person name="Tian T."/>
            <person name="Huang J.-P."/>
            <person name="Huang S.-X."/>
        </authorList>
    </citation>
    <scope>NUCLEOTIDE SEQUENCE [LARGE SCALE GENOMIC DNA]</scope>
    <source>
        <strain evidence="2">KIB-2018</strain>
        <tissue evidence="2">Leaf</tissue>
    </source>
</reference>
<comment type="caution">
    <text evidence="2">The sequence shown here is derived from an EMBL/GenBank/DDBJ whole genome shotgun (WGS) entry which is preliminary data.</text>
</comment>
<accession>A0AAV8SK53</accession>
<dbReference type="AlphaFoldDB" id="A0AAV8SK53"/>
<dbReference type="EMBL" id="JAIWQS010000010">
    <property type="protein sequence ID" value="KAJ8752435.1"/>
    <property type="molecule type" value="Genomic_DNA"/>
</dbReference>
<organism evidence="2 3">
    <name type="scientific">Erythroxylum novogranatense</name>
    <dbReference type="NCBI Taxonomy" id="1862640"/>
    <lineage>
        <taxon>Eukaryota</taxon>
        <taxon>Viridiplantae</taxon>
        <taxon>Streptophyta</taxon>
        <taxon>Embryophyta</taxon>
        <taxon>Tracheophyta</taxon>
        <taxon>Spermatophyta</taxon>
        <taxon>Magnoliopsida</taxon>
        <taxon>eudicotyledons</taxon>
        <taxon>Gunneridae</taxon>
        <taxon>Pentapetalae</taxon>
        <taxon>rosids</taxon>
        <taxon>fabids</taxon>
        <taxon>Malpighiales</taxon>
        <taxon>Erythroxylaceae</taxon>
        <taxon>Erythroxylum</taxon>
    </lineage>
</organism>
<feature type="domain" description="APO" evidence="1">
    <location>
        <begin position="222"/>
        <end position="307"/>
    </location>
</feature>
<name>A0AAV8SK53_9ROSI</name>
<dbReference type="InterPro" id="IPR023342">
    <property type="entry name" value="APO_dom"/>
</dbReference>
<evidence type="ECO:0000313" key="3">
    <source>
        <dbReference type="Proteomes" id="UP001159364"/>
    </source>
</evidence>
<keyword evidence="3" id="KW-1185">Reference proteome</keyword>
<dbReference type="Pfam" id="PF05634">
    <property type="entry name" value="APO_RNA-bind"/>
    <property type="match status" value="2"/>
</dbReference>
<feature type="domain" description="APO" evidence="1">
    <location>
        <begin position="80"/>
        <end position="166"/>
    </location>
</feature>
<dbReference type="PROSITE" id="PS51499">
    <property type="entry name" value="APO"/>
    <property type="match status" value="2"/>
</dbReference>
<dbReference type="Proteomes" id="UP001159364">
    <property type="component" value="Linkage Group LG10"/>
</dbReference>
<evidence type="ECO:0000259" key="1">
    <source>
        <dbReference type="PROSITE" id="PS51499"/>
    </source>
</evidence>
<protein>
    <recommendedName>
        <fullName evidence="1">APO domain-containing protein</fullName>
    </recommendedName>
</protein>
<proteinExistence type="predicted"/>
<dbReference type="GO" id="GO:0003723">
    <property type="term" value="F:RNA binding"/>
    <property type="evidence" value="ECO:0007669"/>
    <property type="project" value="InterPro"/>
</dbReference>